<accession>A0A1X7FXU8</accession>
<evidence type="ECO:0000256" key="3">
    <source>
        <dbReference type="ARBA" id="ARBA00022840"/>
    </source>
</evidence>
<dbReference type="InterPro" id="IPR003593">
    <property type="entry name" value="AAA+_ATPase"/>
</dbReference>
<dbReference type="GO" id="GO:0016887">
    <property type="term" value="F:ATP hydrolysis activity"/>
    <property type="evidence" value="ECO:0007669"/>
    <property type="project" value="InterPro"/>
</dbReference>
<dbReference type="PANTHER" id="PTHR23073">
    <property type="entry name" value="26S PROTEASOME REGULATORY SUBUNIT"/>
    <property type="match status" value="1"/>
</dbReference>
<gene>
    <name evidence="5" type="ORF">SAMN06295900_112155</name>
</gene>
<protein>
    <submittedName>
        <fullName evidence="5">AAA+-type ATPase, SpoVK/Ycf46/Vps4 family</fullName>
    </submittedName>
</protein>
<dbReference type="GO" id="GO:0005524">
    <property type="term" value="F:ATP binding"/>
    <property type="evidence" value="ECO:0007669"/>
    <property type="project" value="UniProtKB-KW"/>
</dbReference>
<evidence type="ECO:0000259" key="4">
    <source>
        <dbReference type="SMART" id="SM00382"/>
    </source>
</evidence>
<dbReference type="Proteomes" id="UP000192911">
    <property type="component" value="Unassembled WGS sequence"/>
</dbReference>
<dbReference type="STRING" id="28094.SAMN06295900_112155"/>
<evidence type="ECO:0000313" key="6">
    <source>
        <dbReference type="Proteomes" id="UP000192911"/>
    </source>
</evidence>
<reference evidence="6" key="1">
    <citation type="submission" date="2017-04" db="EMBL/GenBank/DDBJ databases">
        <authorList>
            <person name="Varghese N."/>
            <person name="Submissions S."/>
        </authorList>
    </citation>
    <scope>NUCLEOTIDE SEQUENCE [LARGE SCALE GENOMIC DNA]</scope>
    <source>
        <strain evidence="6">Ballard 720</strain>
    </source>
</reference>
<feature type="domain" description="AAA+ ATPase" evidence="4">
    <location>
        <begin position="499"/>
        <end position="631"/>
    </location>
</feature>
<proteinExistence type="inferred from homology"/>
<dbReference type="Pfam" id="PF00004">
    <property type="entry name" value="AAA"/>
    <property type="match status" value="1"/>
</dbReference>
<dbReference type="InterPro" id="IPR027417">
    <property type="entry name" value="P-loop_NTPase"/>
</dbReference>
<sequence length="714" mass="79144">MTEQVTEQVTESAPRPYADNDALLAELRVFGELLLDGSGQGWPQAEAKWRAIVARMAATLESQIFIGWVHVAAMFRLGARDQHLLVLALLSETDPLFQARLSRRAALSEAERPSADHLPVTAEGVPLAAAAKALGDVRPNLMPDAPLQRYCLIEASGANVAAMAGSYRLAQPVLAYLVGLAAPQLHLDGTLLADVVADGPLDEHLVDERLKHQLRRFVENGELQSMHKCTFMLRFEGADDAMMESLCAASFDSLGYTTARLDARDIRRSYDAANGRRAGLMKLLRVLCRDAVLCNQLLLLTHAQCLAESGGREPQAARDPQADLLDDVFGLLFETQRYVGVVNGPARALAQCAHRFVSHEVVPITLRVEAPDAHLRRSAWLKYAERVDLVLDEGLLERLVDGYRFTEERIAIILKEVVSHRWLVDSERDLSNRLVDACRAEAEASQLGIAQEIKRAHRLTDIVAPSDTIDQLNELLSHMKYRRQVVDEWGFAGKHAGSCNLSALFHGPSGTGKTMGAAVIANELQMSLYRVDLASVMSKYIGETEQHLSQLFEWAEGRNVVLFFDEAEALFGKRTETKDAHDRYANLQIGYLLQRIETHPGLVILATNLMPNIDKAFLRRFRFLIEFPFPSAEQREALWRQSFPGGVPLASDVDFELLAHRAALAGGSIHNVVLSAAFRAAAEGTPVQMHHVVRSLEREYEKIGKLFSPGDFSF</sequence>
<dbReference type="InterPro" id="IPR003959">
    <property type="entry name" value="ATPase_AAA_core"/>
</dbReference>
<evidence type="ECO:0000256" key="2">
    <source>
        <dbReference type="ARBA" id="ARBA00022741"/>
    </source>
</evidence>
<comment type="similarity">
    <text evidence="1">Belongs to the AAA ATPase family.</text>
</comment>
<name>A0A1X7FXU8_TRICW</name>
<dbReference type="SUPFAM" id="SSF52540">
    <property type="entry name" value="P-loop containing nucleoside triphosphate hydrolases"/>
    <property type="match status" value="1"/>
</dbReference>
<dbReference type="InterPro" id="IPR050221">
    <property type="entry name" value="26S_Proteasome_ATPase"/>
</dbReference>
<evidence type="ECO:0000256" key="1">
    <source>
        <dbReference type="ARBA" id="ARBA00006914"/>
    </source>
</evidence>
<keyword evidence="6" id="KW-1185">Reference proteome</keyword>
<keyword evidence="3" id="KW-0067">ATP-binding</keyword>
<dbReference type="AlphaFoldDB" id="A0A1X7FXU8"/>
<keyword evidence="2" id="KW-0547">Nucleotide-binding</keyword>
<organism evidence="5 6">
    <name type="scientific">Trinickia caryophylli</name>
    <name type="common">Paraburkholderia caryophylli</name>
    <dbReference type="NCBI Taxonomy" id="28094"/>
    <lineage>
        <taxon>Bacteria</taxon>
        <taxon>Pseudomonadati</taxon>
        <taxon>Pseudomonadota</taxon>
        <taxon>Betaproteobacteria</taxon>
        <taxon>Burkholderiales</taxon>
        <taxon>Burkholderiaceae</taxon>
        <taxon>Trinickia</taxon>
    </lineage>
</organism>
<dbReference type="RefSeq" id="WP_233211954.1">
    <property type="nucleotide sequence ID" value="NZ_BSQD01000012.1"/>
</dbReference>
<dbReference type="Gene3D" id="3.40.50.300">
    <property type="entry name" value="P-loop containing nucleotide triphosphate hydrolases"/>
    <property type="match status" value="1"/>
</dbReference>
<evidence type="ECO:0000313" key="5">
    <source>
        <dbReference type="EMBL" id="SMF60705.1"/>
    </source>
</evidence>
<dbReference type="EMBL" id="FXAH01000012">
    <property type="protein sequence ID" value="SMF60705.1"/>
    <property type="molecule type" value="Genomic_DNA"/>
</dbReference>
<dbReference type="GeneID" id="95548155"/>
<dbReference type="CDD" id="cd19481">
    <property type="entry name" value="RecA-like_protease"/>
    <property type="match status" value="1"/>
</dbReference>
<dbReference type="SMART" id="SM00382">
    <property type="entry name" value="AAA"/>
    <property type="match status" value="1"/>
</dbReference>